<name>A0ABR4E5T1_9PEZI</name>
<protein>
    <submittedName>
        <fullName evidence="2">Uncharacterized protein</fullName>
    </submittedName>
</protein>
<feature type="compositionally biased region" description="Polar residues" evidence="1">
    <location>
        <begin position="723"/>
        <end position="745"/>
    </location>
</feature>
<comment type="caution">
    <text evidence="2">The sequence shown here is derived from an EMBL/GenBank/DDBJ whole genome shotgun (WGS) entry which is preliminary data.</text>
</comment>
<keyword evidence="3" id="KW-1185">Reference proteome</keyword>
<dbReference type="PANTHER" id="PTHR40788">
    <property type="entry name" value="CLR5 DOMAIN-CONTAINING PROTEIN-RELATED"/>
    <property type="match status" value="1"/>
</dbReference>
<evidence type="ECO:0000256" key="1">
    <source>
        <dbReference type="SAM" id="MobiDB-lite"/>
    </source>
</evidence>
<dbReference type="PANTHER" id="PTHR40788:SF2">
    <property type="entry name" value="CLR5 DOMAIN-CONTAINING PROTEIN"/>
    <property type="match status" value="1"/>
</dbReference>
<evidence type="ECO:0000313" key="3">
    <source>
        <dbReference type="Proteomes" id="UP001600888"/>
    </source>
</evidence>
<proteinExistence type="predicted"/>
<evidence type="ECO:0000313" key="2">
    <source>
        <dbReference type="EMBL" id="KAL2277786.1"/>
    </source>
</evidence>
<accession>A0ABR4E5T1</accession>
<gene>
    <name evidence="2" type="ORF">FJTKL_15217</name>
</gene>
<organism evidence="2 3">
    <name type="scientific">Diaporthe vaccinii</name>
    <dbReference type="NCBI Taxonomy" id="105482"/>
    <lineage>
        <taxon>Eukaryota</taxon>
        <taxon>Fungi</taxon>
        <taxon>Dikarya</taxon>
        <taxon>Ascomycota</taxon>
        <taxon>Pezizomycotina</taxon>
        <taxon>Sordariomycetes</taxon>
        <taxon>Sordariomycetidae</taxon>
        <taxon>Diaporthales</taxon>
        <taxon>Diaporthaceae</taxon>
        <taxon>Diaporthe</taxon>
        <taxon>Diaporthe eres species complex</taxon>
    </lineage>
</organism>
<dbReference type="Proteomes" id="UP001600888">
    <property type="component" value="Unassembled WGS sequence"/>
</dbReference>
<sequence length="850" mass="97289">MDLRHDHRFNPFSPPPEHQAILDSVPDMELDGLDYSDPSTIASLTGMPAPPTMEPADLQRRARGMSEDIFHNHGLLQEILYRHEATIQKRWLKKTRPQKLKILLDAWPNMAVVHRPDFQAFRKEPQHVRHAGTSFREHFMWPFINQEDLAKPKTLLLLLNSRGRHPPSDFAAADNESMHLDKVTFAIVPVFLNCYVLVLNGATDPAEYGKLLAWDDHPEAFDWMHTRKQFLPGEGLLVLEAQHRLMKFLVQCCQSVLHDIPADVLTSATYPVLPEPTLKTEGEANGFEALAVMTMEAPYRVPARLDFSRLTSLLDARASAAEDHLWALREDPSYFAETLLDWRDHRQEMLPDWNGDAHPVTSRVRSSTLWTRVIGTALSEAYLQLEVFAELSRQARGLQSLQAKYATVISPFKDLPEEYLEALLKFRYYVEQMAKGPLNHLKQVAVASPPMRNFFVRQPPPDSVTSMIAVMPKPRVRMNKTEEHVLWLLRTLWEDDRNLFLARFTIVMDELDRLINSEPTAKEIISAHVASIIGDLSIIAQCMHQLELYQPWANGFEFQSVDYEERLRKAYSEQSTNWAALLVAFRVERSANADKIVHLGNPGGGRFDYPVGKRRTLQNVDKMRQAEANLDAFWENIDTLMKNRGTRVEGTAVEKLLSQGRVLQRTPEWVEPPKAEHAAVSKAMSEVEVDMMLTRPFSTFYFDTESSRPVLHSQTSKKIKTHGTPNANSSQEEEQGNQADTTLDQQPTLEVDARAFKTFRTLFHNPNVTSTPGEIPWADFLHALTSTGFVAEKLYGSVWQFRPTRLDVERSIQFHEPHPRGKIPFTVARRHGRRLSRTYGWFGGMFVLKK</sequence>
<dbReference type="EMBL" id="JBAWTH010000094">
    <property type="protein sequence ID" value="KAL2277787.1"/>
    <property type="molecule type" value="Genomic_DNA"/>
</dbReference>
<reference evidence="2 3" key="1">
    <citation type="submission" date="2024-03" db="EMBL/GenBank/DDBJ databases">
        <title>A high-quality draft genome sequence of Diaporthe vaccinii, a causative agent of upright dieback and viscid rot disease in cranberry plants.</title>
        <authorList>
            <person name="Sarrasin M."/>
            <person name="Lang B.F."/>
            <person name="Burger G."/>
        </authorList>
    </citation>
    <scope>NUCLEOTIDE SEQUENCE [LARGE SCALE GENOMIC DNA]</scope>
    <source>
        <strain evidence="2 3">IS7</strain>
    </source>
</reference>
<dbReference type="EMBL" id="JBAWTH010000094">
    <property type="protein sequence ID" value="KAL2277786.1"/>
    <property type="molecule type" value="Genomic_DNA"/>
</dbReference>
<feature type="region of interest" description="Disordered" evidence="1">
    <location>
        <begin position="711"/>
        <end position="745"/>
    </location>
</feature>